<dbReference type="InterPro" id="IPR016047">
    <property type="entry name" value="M23ase_b-sheet_dom"/>
</dbReference>
<keyword evidence="1" id="KW-0732">Signal</keyword>
<proteinExistence type="predicted"/>
<evidence type="ECO:0000313" key="3">
    <source>
        <dbReference type="EMBL" id="CEO89350.1"/>
    </source>
</evidence>
<protein>
    <submittedName>
        <fullName evidence="3">Putative Peptidase M23</fullName>
    </submittedName>
</protein>
<dbReference type="InterPro" id="IPR050570">
    <property type="entry name" value="Cell_wall_metabolism_enzyme"/>
</dbReference>
<dbReference type="RefSeq" id="WP_052835546.1">
    <property type="nucleotide sequence ID" value="NZ_CDRZ01000242.1"/>
</dbReference>
<name>A0A0B7MH11_9FIRM</name>
<dbReference type="Proteomes" id="UP000046155">
    <property type="component" value="Unassembled WGS sequence"/>
</dbReference>
<feature type="domain" description="M23ase beta-sheet core" evidence="2">
    <location>
        <begin position="127"/>
        <end position="215"/>
    </location>
</feature>
<dbReference type="CDD" id="cd12797">
    <property type="entry name" value="M23_peptidase"/>
    <property type="match status" value="1"/>
</dbReference>
<dbReference type="InterPro" id="IPR011055">
    <property type="entry name" value="Dup_hybrid_motif"/>
</dbReference>
<evidence type="ECO:0000259" key="2">
    <source>
        <dbReference type="Pfam" id="PF01551"/>
    </source>
</evidence>
<sequence length="221" mass="24094">MNRSFGFAASNSMQRAHRIRGFCLRLAAALLIFGIVLGISAYGGAPGRAVRSGVNYLLTKNYDFSGYKKSMGKAFKWVPKLPTLGSKPKQDLDVEVSTPGKLPDLPVSGKLVRGFGWQKDSSNWPYFSEGIELAVTEGTLVRAVFPGKVISVMADTKIGKVILIEHDHDCATLYGRLGETGVKAGQEVVQGQVIGTAADTLFYFQLREGERLVDPILRLQQ</sequence>
<dbReference type="EMBL" id="CDRZ01000242">
    <property type="protein sequence ID" value="CEO89350.1"/>
    <property type="molecule type" value="Genomic_DNA"/>
</dbReference>
<gene>
    <name evidence="3" type="ORF">SSCH_450023</name>
</gene>
<evidence type="ECO:0000256" key="1">
    <source>
        <dbReference type="ARBA" id="ARBA00022729"/>
    </source>
</evidence>
<dbReference type="GO" id="GO:0004222">
    <property type="term" value="F:metalloendopeptidase activity"/>
    <property type="evidence" value="ECO:0007669"/>
    <property type="project" value="TreeGrafter"/>
</dbReference>
<evidence type="ECO:0000313" key="4">
    <source>
        <dbReference type="Proteomes" id="UP000046155"/>
    </source>
</evidence>
<dbReference type="PANTHER" id="PTHR21666">
    <property type="entry name" value="PEPTIDASE-RELATED"/>
    <property type="match status" value="1"/>
</dbReference>
<organism evidence="3 4">
    <name type="scientific">Syntrophaceticus schinkii</name>
    <dbReference type="NCBI Taxonomy" id="499207"/>
    <lineage>
        <taxon>Bacteria</taxon>
        <taxon>Bacillati</taxon>
        <taxon>Bacillota</taxon>
        <taxon>Clostridia</taxon>
        <taxon>Thermoanaerobacterales</taxon>
        <taxon>Thermoanaerobacterales Family III. Incertae Sedis</taxon>
        <taxon>Syntrophaceticus</taxon>
    </lineage>
</organism>
<dbReference type="Pfam" id="PF01551">
    <property type="entry name" value="Peptidase_M23"/>
    <property type="match status" value="1"/>
</dbReference>
<dbReference type="SUPFAM" id="SSF51261">
    <property type="entry name" value="Duplicated hybrid motif"/>
    <property type="match status" value="1"/>
</dbReference>
<dbReference type="AlphaFoldDB" id="A0A0B7MH11"/>
<dbReference type="PANTHER" id="PTHR21666:SF289">
    <property type="entry name" value="L-ALA--D-GLU ENDOPEPTIDASE"/>
    <property type="match status" value="1"/>
</dbReference>
<accession>A0A0B7MH11</accession>
<dbReference type="OrthoDB" id="9814460at2"/>
<dbReference type="Gene3D" id="2.70.70.10">
    <property type="entry name" value="Glucose Permease (Domain IIA)"/>
    <property type="match status" value="1"/>
</dbReference>
<reference evidence="4" key="1">
    <citation type="submission" date="2015-01" db="EMBL/GenBank/DDBJ databases">
        <authorList>
            <person name="Manzoor Shahid"/>
            <person name="Zubair Saima"/>
        </authorList>
    </citation>
    <scope>NUCLEOTIDE SEQUENCE [LARGE SCALE GENOMIC DNA]</scope>
    <source>
        <strain evidence="4">Sp3</strain>
    </source>
</reference>
<keyword evidence="4" id="KW-1185">Reference proteome</keyword>